<keyword evidence="4" id="KW-0633">Potassium transport</keyword>
<keyword evidence="5 11" id="KW-0812">Transmembrane</keyword>
<feature type="transmembrane region" description="Helical" evidence="11">
    <location>
        <begin position="257"/>
        <end position="279"/>
    </location>
</feature>
<dbReference type="GO" id="GO:0015379">
    <property type="term" value="F:potassium:chloride symporter activity"/>
    <property type="evidence" value="ECO:0007669"/>
    <property type="project" value="InterPro"/>
</dbReference>
<reference evidence="12 13" key="1">
    <citation type="submission" date="2017-10" db="EMBL/GenBank/DDBJ databases">
        <title>Draft genome of Longibacter Salinarum.</title>
        <authorList>
            <person name="Goh K.M."/>
            <person name="Shamsir M.S."/>
            <person name="Lim S.W."/>
        </authorList>
    </citation>
    <scope>NUCLEOTIDE SEQUENCE [LARGE SCALE GENOMIC DNA]</scope>
    <source>
        <strain evidence="12 13">KCTC 52045</strain>
    </source>
</reference>
<feature type="transmembrane region" description="Helical" evidence="11">
    <location>
        <begin position="195"/>
        <end position="215"/>
    </location>
</feature>
<evidence type="ECO:0000256" key="10">
    <source>
        <dbReference type="SAM" id="MobiDB-lite"/>
    </source>
</evidence>
<evidence type="ECO:0000256" key="11">
    <source>
        <dbReference type="SAM" id="Phobius"/>
    </source>
</evidence>
<keyword evidence="9 11" id="KW-0472">Membrane</keyword>
<dbReference type="Proteomes" id="UP000220102">
    <property type="component" value="Unassembled WGS sequence"/>
</dbReference>
<keyword evidence="13" id="KW-1185">Reference proteome</keyword>
<feature type="transmembrane region" description="Helical" evidence="11">
    <location>
        <begin position="379"/>
        <end position="398"/>
    </location>
</feature>
<evidence type="ECO:0000256" key="4">
    <source>
        <dbReference type="ARBA" id="ARBA00022538"/>
    </source>
</evidence>
<keyword evidence="2" id="KW-0813">Transport</keyword>
<comment type="caution">
    <text evidence="12">The sequence shown here is derived from an EMBL/GenBank/DDBJ whole genome shotgun (WGS) entry which is preliminary data.</text>
</comment>
<dbReference type="PANTHER" id="PTHR32024:SF1">
    <property type="entry name" value="KTR SYSTEM POTASSIUM UPTAKE PROTEIN B"/>
    <property type="match status" value="1"/>
</dbReference>
<dbReference type="NCBIfam" id="TIGR00933">
    <property type="entry name" value="2a38"/>
    <property type="match status" value="1"/>
</dbReference>
<name>A0A2A8CT88_9BACT</name>
<feature type="transmembrane region" description="Helical" evidence="11">
    <location>
        <begin position="300"/>
        <end position="319"/>
    </location>
</feature>
<dbReference type="PANTHER" id="PTHR32024">
    <property type="entry name" value="TRK SYSTEM POTASSIUM UPTAKE PROTEIN TRKG-RELATED"/>
    <property type="match status" value="1"/>
</dbReference>
<gene>
    <name evidence="12" type="ORF">CRI94_17060</name>
</gene>
<organism evidence="12 13">
    <name type="scientific">Longibacter salinarum</name>
    <dbReference type="NCBI Taxonomy" id="1850348"/>
    <lineage>
        <taxon>Bacteria</taxon>
        <taxon>Pseudomonadati</taxon>
        <taxon>Rhodothermota</taxon>
        <taxon>Rhodothermia</taxon>
        <taxon>Rhodothermales</taxon>
        <taxon>Salisaetaceae</taxon>
        <taxon>Longibacter</taxon>
    </lineage>
</organism>
<feature type="transmembrane region" description="Helical" evidence="11">
    <location>
        <begin position="111"/>
        <end position="129"/>
    </location>
</feature>
<dbReference type="GO" id="GO:0005886">
    <property type="term" value="C:plasma membrane"/>
    <property type="evidence" value="ECO:0007669"/>
    <property type="project" value="UniProtKB-SubCell"/>
</dbReference>
<evidence type="ECO:0000256" key="1">
    <source>
        <dbReference type="ARBA" id="ARBA00004651"/>
    </source>
</evidence>
<evidence type="ECO:0000256" key="5">
    <source>
        <dbReference type="ARBA" id="ARBA00022692"/>
    </source>
</evidence>
<feature type="transmembrane region" description="Helical" evidence="11">
    <location>
        <begin position="484"/>
        <end position="505"/>
    </location>
</feature>
<comment type="subcellular location">
    <subcellularLocation>
        <location evidence="1">Cell membrane</location>
        <topology evidence="1">Multi-pass membrane protein</topology>
    </subcellularLocation>
</comment>
<evidence type="ECO:0000256" key="8">
    <source>
        <dbReference type="ARBA" id="ARBA00023065"/>
    </source>
</evidence>
<evidence type="ECO:0000256" key="3">
    <source>
        <dbReference type="ARBA" id="ARBA00022475"/>
    </source>
</evidence>
<keyword evidence="7 11" id="KW-1133">Transmembrane helix</keyword>
<protein>
    <submittedName>
        <fullName evidence="12">Potassium transporter TrkH</fullName>
    </submittedName>
</protein>
<feature type="transmembrane region" description="Helical" evidence="11">
    <location>
        <begin position="80"/>
        <end position="99"/>
    </location>
</feature>
<feature type="transmembrane region" description="Helical" evidence="11">
    <location>
        <begin position="452"/>
        <end position="472"/>
    </location>
</feature>
<proteinExistence type="predicted"/>
<feature type="region of interest" description="Disordered" evidence="10">
    <location>
        <begin position="1"/>
        <end position="58"/>
    </location>
</feature>
<sequence>MSDAPLEEDADTPHFSSGEASPEDESPSSSSKGDGKSVWGLDSAPAATTSFDRSVPESDRQRDWKKKIRDRWRAVTPPQLFVGSFLLLIFLGAAGFMYLPGLYTGPGLSWLDAIFTATSAVCVTGLIVVDTATYFTTWGQAYILLLIQLGGLGIISFTSIIIVALGQRLSLRHETLATGPSSIVRSIDYRDLTRAVFRFTFGIEAIGALGLYAAWVPELGWGGALWPSIFHSISAFCNAGFSTFTTSLMGFQLNVPLILVVSLLIVVGGIGFLTLEELYLWKRGKRPEGGRFRLSIHSQIVLGTSLVLIVGGWILFTFFEWNNTLANMPSWARVTNGLFASVTTRTAGFNTIDYSDARAHTNFLTIIFMAIGGSPGSTAGGLKTTTFAVLFLVAWARLRGHMTVSVSNRSIPSETVQKAVGMFVIGLAVLALSIFMLTIFEMKGVGEDVSHGTFLAVMFEAVSAFNTVGLSMGVTDALTTPGRWTTIVLMFIGRVGPLTLAAAMARPRKTIVGNFRYAHEDVAIG</sequence>
<dbReference type="RefSeq" id="WP_098079203.1">
    <property type="nucleotide sequence ID" value="NZ_PDEQ01000013.1"/>
</dbReference>
<evidence type="ECO:0000256" key="7">
    <source>
        <dbReference type="ARBA" id="ARBA00022989"/>
    </source>
</evidence>
<feature type="transmembrane region" description="Helical" evidence="11">
    <location>
        <begin position="141"/>
        <end position="165"/>
    </location>
</feature>
<evidence type="ECO:0000256" key="6">
    <source>
        <dbReference type="ARBA" id="ARBA00022958"/>
    </source>
</evidence>
<keyword evidence="6" id="KW-0630">Potassium</keyword>
<dbReference type="InterPro" id="IPR003445">
    <property type="entry name" value="Cat_transpt"/>
</dbReference>
<feature type="compositionally biased region" description="Acidic residues" evidence="10">
    <location>
        <begin position="1"/>
        <end position="10"/>
    </location>
</feature>
<evidence type="ECO:0000313" key="13">
    <source>
        <dbReference type="Proteomes" id="UP000220102"/>
    </source>
</evidence>
<dbReference type="InterPro" id="IPR004772">
    <property type="entry name" value="TrkH"/>
</dbReference>
<feature type="transmembrane region" description="Helical" evidence="11">
    <location>
        <begin position="419"/>
        <end position="440"/>
    </location>
</feature>
<evidence type="ECO:0000313" key="12">
    <source>
        <dbReference type="EMBL" id="PEN10960.1"/>
    </source>
</evidence>
<evidence type="ECO:0000256" key="2">
    <source>
        <dbReference type="ARBA" id="ARBA00022448"/>
    </source>
</evidence>
<dbReference type="OrthoDB" id="9810952at2"/>
<dbReference type="EMBL" id="PDEQ01000013">
    <property type="protein sequence ID" value="PEN10960.1"/>
    <property type="molecule type" value="Genomic_DNA"/>
</dbReference>
<keyword evidence="3" id="KW-1003">Cell membrane</keyword>
<keyword evidence="8" id="KW-0406">Ion transport</keyword>
<dbReference type="AlphaFoldDB" id="A0A2A8CT88"/>
<dbReference type="Pfam" id="PF02386">
    <property type="entry name" value="TrkH"/>
    <property type="match status" value="1"/>
</dbReference>
<evidence type="ECO:0000256" key="9">
    <source>
        <dbReference type="ARBA" id="ARBA00023136"/>
    </source>
</evidence>
<accession>A0A2A8CT88</accession>